<evidence type="ECO:0000256" key="1">
    <source>
        <dbReference type="SAM" id="MobiDB-lite"/>
    </source>
</evidence>
<name>A0A2P2IK08_RHIMU</name>
<dbReference type="EMBL" id="GGEC01001073">
    <property type="protein sequence ID" value="MBW81556.1"/>
    <property type="molecule type" value="Transcribed_RNA"/>
</dbReference>
<organism evidence="2">
    <name type="scientific">Rhizophora mucronata</name>
    <name type="common">Asiatic mangrove</name>
    <dbReference type="NCBI Taxonomy" id="61149"/>
    <lineage>
        <taxon>Eukaryota</taxon>
        <taxon>Viridiplantae</taxon>
        <taxon>Streptophyta</taxon>
        <taxon>Embryophyta</taxon>
        <taxon>Tracheophyta</taxon>
        <taxon>Spermatophyta</taxon>
        <taxon>Magnoliopsida</taxon>
        <taxon>eudicotyledons</taxon>
        <taxon>Gunneridae</taxon>
        <taxon>Pentapetalae</taxon>
        <taxon>rosids</taxon>
        <taxon>fabids</taxon>
        <taxon>Malpighiales</taxon>
        <taxon>Rhizophoraceae</taxon>
        <taxon>Rhizophora</taxon>
    </lineage>
</organism>
<proteinExistence type="predicted"/>
<accession>A0A2P2IK08</accession>
<feature type="region of interest" description="Disordered" evidence="1">
    <location>
        <begin position="1"/>
        <end position="28"/>
    </location>
</feature>
<evidence type="ECO:0000313" key="2">
    <source>
        <dbReference type="EMBL" id="MBW81556.1"/>
    </source>
</evidence>
<protein>
    <submittedName>
        <fullName evidence="2">Uncharacterized protein</fullName>
    </submittedName>
</protein>
<sequence length="28" mass="3507">MKMQTIQRMPKRKNISVTNYPMRRKKLE</sequence>
<dbReference type="AlphaFoldDB" id="A0A2P2IK08"/>
<reference evidence="2" key="1">
    <citation type="submission" date="2018-02" db="EMBL/GenBank/DDBJ databases">
        <title>Rhizophora mucronata_Transcriptome.</title>
        <authorList>
            <person name="Meera S.P."/>
            <person name="Sreeshan A."/>
            <person name="Augustine A."/>
        </authorList>
    </citation>
    <scope>NUCLEOTIDE SEQUENCE</scope>
    <source>
        <tissue evidence="2">Leaf</tissue>
    </source>
</reference>